<dbReference type="GO" id="GO:0000976">
    <property type="term" value="F:transcription cis-regulatory region binding"/>
    <property type="evidence" value="ECO:0007669"/>
    <property type="project" value="TreeGrafter"/>
</dbReference>
<evidence type="ECO:0000256" key="7">
    <source>
        <dbReference type="PROSITE-ProRule" id="PRU00169"/>
    </source>
</evidence>
<proteinExistence type="predicted"/>
<dbReference type="AlphaFoldDB" id="A0A0A1MIK7"/>
<keyword evidence="4" id="KW-0805">Transcription regulation</keyword>
<dbReference type="GO" id="GO:0005829">
    <property type="term" value="C:cytosol"/>
    <property type="evidence" value="ECO:0007669"/>
    <property type="project" value="TreeGrafter"/>
</dbReference>
<dbReference type="EMBL" id="CDGG01000001">
    <property type="protein sequence ID" value="CEI82903.1"/>
    <property type="molecule type" value="Genomic_DNA"/>
</dbReference>
<dbReference type="Pfam" id="PF00486">
    <property type="entry name" value="Trans_reg_C"/>
    <property type="match status" value="1"/>
</dbReference>
<keyword evidence="6" id="KW-0804">Transcription</keyword>
<evidence type="ECO:0000256" key="2">
    <source>
        <dbReference type="ARBA" id="ARBA00022553"/>
    </source>
</evidence>
<dbReference type="RefSeq" id="WP_042532982.1">
    <property type="nucleotide sequence ID" value="NZ_CAXOIH010000011.1"/>
</dbReference>
<evidence type="ECO:0000259" key="9">
    <source>
        <dbReference type="PROSITE" id="PS50110"/>
    </source>
</evidence>
<feature type="DNA-binding region" description="OmpR/PhoB-type" evidence="8">
    <location>
        <begin position="129"/>
        <end position="227"/>
    </location>
</feature>
<evidence type="ECO:0000256" key="1">
    <source>
        <dbReference type="ARBA" id="ARBA00004496"/>
    </source>
</evidence>
<accession>A0A0A1MIK7</accession>
<dbReference type="Gene3D" id="6.10.250.690">
    <property type="match status" value="1"/>
</dbReference>
<reference evidence="11 12" key="1">
    <citation type="submission" date="2014-11" db="EMBL/GenBank/DDBJ databases">
        <authorList>
            <person name="Urmite Genomes Urmite Genomes"/>
        </authorList>
    </citation>
    <scope>NUCLEOTIDE SEQUENCE [LARGE SCALE GENOMIC DNA]</scope>
    <source>
        <strain evidence="11 12">Oc5</strain>
    </source>
</reference>
<dbReference type="InterPro" id="IPR039420">
    <property type="entry name" value="WalR-like"/>
</dbReference>
<dbReference type="Proteomes" id="UP000040453">
    <property type="component" value="Unassembled WGS sequence"/>
</dbReference>
<evidence type="ECO:0000259" key="10">
    <source>
        <dbReference type="PROSITE" id="PS51755"/>
    </source>
</evidence>
<dbReference type="Gene3D" id="1.10.10.10">
    <property type="entry name" value="Winged helix-like DNA-binding domain superfamily/Winged helix DNA-binding domain"/>
    <property type="match status" value="1"/>
</dbReference>
<feature type="domain" description="OmpR/PhoB-type" evidence="10">
    <location>
        <begin position="129"/>
        <end position="227"/>
    </location>
</feature>
<dbReference type="InterPro" id="IPR011006">
    <property type="entry name" value="CheY-like_superfamily"/>
</dbReference>
<keyword evidence="3" id="KW-0902">Two-component regulatory system</keyword>
<evidence type="ECO:0000313" key="12">
    <source>
        <dbReference type="Proteomes" id="UP000040453"/>
    </source>
</evidence>
<feature type="domain" description="Response regulatory" evidence="9">
    <location>
        <begin position="3"/>
        <end position="116"/>
    </location>
</feature>
<keyword evidence="5 8" id="KW-0238">DNA-binding</keyword>
<dbReference type="GO" id="GO:0000156">
    <property type="term" value="F:phosphorelay response regulator activity"/>
    <property type="evidence" value="ECO:0007669"/>
    <property type="project" value="TreeGrafter"/>
</dbReference>
<protein>
    <submittedName>
        <fullName evidence="11">Response regulator protein GraR</fullName>
    </submittedName>
</protein>
<dbReference type="PANTHER" id="PTHR48111">
    <property type="entry name" value="REGULATOR OF RPOS"/>
    <property type="match status" value="1"/>
</dbReference>
<dbReference type="SUPFAM" id="SSF46894">
    <property type="entry name" value="C-terminal effector domain of the bipartite response regulators"/>
    <property type="match status" value="1"/>
</dbReference>
<evidence type="ECO:0000256" key="4">
    <source>
        <dbReference type="ARBA" id="ARBA00023015"/>
    </source>
</evidence>
<dbReference type="Pfam" id="PF00072">
    <property type="entry name" value="Response_reg"/>
    <property type="match status" value="1"/>
</dbReference>
<dbReference type="GO" id="GO:0006355">
    <property type="term" value="P:regulation of DNA-templated transcription"/>
    <property type="evidence" value="ECO:0007669"/>
    <property type="project" value="InterPro"/>
</dbReference>
<dbReference type="PANTHER" id="PTHR48111:SF31">
    <property type="entry name" value="TRANSCRIPTIONAL REGULATORY PROTEIN YXDJ"/>
    <property type="match status" value="1"/>
</dbReference>
<dbReference type="PROSITE" id="PS50110">
    <property type="entry name" value="RESPONSE_REGULATORY"/>
    <property type="match status" value="1"/>
</dbReference>
<dbReference type="InterPro" id="IPR016032">
    <property type="entry name" value="Sig_transdc_resp-reg_C-effctor"/>
</dbReference>
<dbReference type="OrthoDB" id="9790442at2"/>
<dbReference type="InterPro" id="IPR001789">
    <property type="entry name" value="Sig_transdc_resp-reg_receiver"/>
</dbReference>
<dbReference type="InterPro" id="IPR001867">
    <property type="entry name" value="OmpR/PhoB-type_DNA-bd"/>
</dbReference>
<gene>
    <name evidence="11" type="primary">graR</name>
    <name evidence="11" type="ORF">BN997_02790</name>
</gene>
<dbReference type="Gene3D" id="3.40.50.2300">
    <property type="match status" value="1"/>
</dbReference>
<dbReference type="SMART" id="SM00862">
    <property type="entry name" value="Trans_reg_C"/>
    <property type="match status" value="1"/>
</dbReference>
<keyword evidence="2 7" id="KW-0597">Phosphoprotein</keyword>
<evidence type="ECO:0000256" key="5">
    <source>
        <dbReference type="ARBA" id="ARBA00023125"/>
    </source>
</evidence>
<dbReference type="GO" id="GO:0032993">
    <property type="term" value="C:protein-DNA complex"/>
    <property type="evidence" value="ECO:0007669"/>
    <property type="project" value="TreeGrafter"/>
</dbReference>
<feature type="modified residue" description="4-aspartylphosphate" evidence="7">
    <location>
        <position position="52"/>
    </location>
</feature>
<evidence type="ECO:0000256" key="8">
    <source>
        <dbReference type="PROSITE-ProRule" id="PRU01091"/>
    </source>
</evidence>
<dbReference type="PROSITE" id="PS51755">
    <property type="entry name" value="OMPR_PHOB"/>
    <property type="match status" value="1"/>
</dbReference>
<name>A0A0A1MIK7_9BACI</name>
<organism evidence="11 12">
    <name type="scientific">Oceanobacillus oncorhynchi</name>
    <dbReference type="NCBI Taxonomy" id="545501"/>
    <lineage>
        <taxon>Bacteria</taxon>
        <taxon>Bacillati</taxon>
        <taxon>Bacillota</taxon>
        <taxon>Bacilli</taxon>
        <taxon>Bacillales</taxon>
        <taxon>Bacillaceae</taxon>
        <taxon>Oceanobacillus</taxon>
    </lineage>
</organism>
<dbReference type="CDD" id="cd18159">
    <property type="entry name" value="REC_OmpR_NsrR-like"/>
    <property type="match status" value="1"/>
</dbReference>
<dbReference type="SUPFAM" id="SSF52172">
    <property type="entry name" value="CheY-like"/>
    <property type="match status" value="1"/>
</dbReference>
<dbReference type="SMART" id="SM00448">
    <property type="entry name" value="REC"/>
    <property type="match status" value="1"/>
</dbReference>
<evidence type="ECO:0000256" key="6">
    <source>
        <dbReference type="ARBA" id="ARBA00023163"/>
    </source>
</evidence>
<evidence type="ECO:0000313" key="11">
    <source>
        <dbReference type="EMBL" id="CEI82903.1"/>
    </source>
</evidence>
<evidence type="ECO:0000256" key="3">
    <source>
        <dbReference type="ARBA" id="ARBA00023012"/>
    </source>
</evidence>
<dbReference type="CDD" id="cd00383">
    <property type="entry name" value="trans_reg_C"/>
    <property type="match status" value="1"/>
</dbReference>
<comment type="subcellular location">
    <subcellularLocation>
        <location evidence="1">Cytoplasm</location>
    </subcellularLocation>
</comment>
<sequence length="232" mass="26931">MQTIMIVEDDPKIAKHLQDYIEKYGYRVSFIMDFERIMEVFQEEKPDLVLLDINLPSYDGFYWCRQIRQLSTCPVIFISARTGEMDQVMALENGGDDFITKPFSAEIVMAKIRSQLRRAYGAYAQDAKERFLEVEGLKLSPERLELTFAGEDTFLSKKEADIMETLMNRYPRVAGREDLLEKLWDDQTYVDENTLNVNITRVRKKLQSVGIADGVETVRGVGYRLKSLLKEE</sequence>
<dbReference type="InterPro" id="IPR036388">
    <property type="entry name" value="WH-like_DNA-bd_sf"/>
</dbReference>
<dbReference type="STRING" id="545501.BN997_02790"/>
<keyword evidence="12" id="KW-1185">Reference proteome</keyword>